<reference evidence="2" key="1">
    <citation type="journal article" date="2024" name="Gigascience">
        <title>Chromosome-level genome of the poultry shaft louse Menopon gallinae provides insight into the host-switching and adaptive evolution of parasitic lice.</title>
        <authorList>
            <person name="Xu Y."/>
            <person name="Ma L."/>
            <person name="Liu S."/>
            <person name="Liang Y."/>
            <person name="Liu Q."/>
            <person name="He Z."/>
            <person name="Tian L."/>
            <person name="Duan Y."/>
            <person name="Cai W."/>
            <person name="Li H."/>
            <person name="Song F."/>
        </authorList>
    </citation>
    <scope>NUCLEOTIDE SEQUENCE</scope>
    <source>
        <strain evidence="2">Cailab_2023a</strain>
    </source>
</reference>
<keyword evidence="1" id="KW-0472">Membrane</keyword>
<accession>A0AAW2HVI9</accession>
<feature type="transmembrane region" description="Helical" evidence="1">
    <location>
        <begin position="6"/>
        <end position="26"/>
    </location>
</feature>
<proteinExistence type="predicted"/>
<dbReference type="AlphaFoldDB" id="A0AAW2HVI9"/>
<dbReference type="EMBL" id="JARGDH010000003">
    <property type="protein sequence ID" value="KAL0273628.1"/>
    <property type="molecule type" value="Genomic_DNA"/>
</dbReference>
<protein>
    <submittedName>
        <fullName evidence="2">Uncharacterized protein</fullName>
    </submittedName>
</protein>
<keyword evidence="1" id="KW-0812">Transmembrane</keyword>
<evidence type="ECO:0000256" key="1">
    <source>
        <dbReference type="SAM" id="Phobius"/>
    </source>
</evidence>
<keyword evidence="1" id="KW-1133">Transmembrane helix</keyword>
<comment type="caution">
    <text evidence="2">The sequence shown here is derived from an EMBL/GenBank/DDBJ whole genome shotgun (WGS) entry which is preliminary data.</text>
</comment>
<gene>
    <name evidence="2" type="ORF">PYX00_006258</name>
</gene>
<name>A0AAW2HVI9_9NEOP</name>
<organism evidence="2">
    <name type="scientific">Menopon gallinae</name>
    <name type="common">poultry shaft louse</name>
    <dbReference type="NCBI Taxonomy" id="328185"/>
    <lineage>
        <taxon>Eukaryota</taxon>
        <taxon>Metazoa</taxon>
        <taxon>Ecdysozoa</taxon>
        <taxon>Arthropoda</taxon>
        <taxon>Hexapoda</taxon>
        <taxon>Insecta</taxon>
        <taxon>Pterygota</taxon>
        <taxon>Neoptera</taxon>
        <taxon>Paraneoptera</taxon>
        <taxon>Psocodea</taxon>
        <taxon>Troctomorpha</taxon>
        <taxon>Phthiraptera</taxon>
        <taxon>Amblycera</taxon>
        <taxon>Menoponidae</taxon>
        <taxon>Menopon</taxon>
    </lineage>
</organism>
<evidence type="ECO:0000313" key="2">
    <source>
        <dbReference type="EMBL" id="KAL0273628.1"/>
    </source>
</evidence>
<sequence>MQTNNGFLPLRYIYLFLLISFLYITLNDSRIMKGAILQKNHHKKFHSSGPGYAHHMCGCGNSGNSINTTFPNIGMLQYT</sequence>